<keyword evidence="2" id="KW-1185">Reference proteome</keyword>
<evidence type="ECO:0000313" key="2">
    <source>
        <dbReference type="Proteomes" id="UP000324222"/>
    </source>
</evidence>
<protein>
    <submittedName>
        <fullName evidence="1">Uncharacterized protein</fullName>
    </submittedName>
</protein>
<evidence type="ECO:0000313" key="1">
    <source>
        <dbReference type="EMBL" id="MPC55916.1"/>
    </source>
</evidence>
<accession>A0A5B7GE86</accession>
<reference evidence="1 2" key="1">
    <citation type="submission" date="2019-05" db="EMBL/GenBank/DDBJ databases">
        <title>Another draft genome of Portunus trituberculatus and its Hox gene families provides insights of decapod evolution.</title>
        <authorList>
            <person name="Jeong J.-H."/>
            <person name="Song I."/>
            <person name="Kim S."/>
            <person name="Choi T."/>
            <person name="Kim D."/>
            <person name="Ryu S."/>
            <person name="Kim W."/>
        </authorList>
    </citation>
    <scope>NUCLEOTIDE SEQUENCE [LARGE SCALE GENOMIC DNA]</scope>
    <source>
        <tissue evidence="1">Muscle</tissue>
    </source>
</reference>
<comment type="caution">
    <text evidence="1">The sequence shown here is derived from an EMBL/GenBank/DDBJ whole genome shotgun (WGS) entry which is preliminary data.</text>
</comment>
<name>A0A5B7GE86_PORTR</name>
<proteinExistence type="predicted"/>
<organism evidence="1 2">
    <name type="scientific">Portunus trituberculatus</name>
    <name type="common">Swimming crab</name>
    <name type="synonym">Neptunus trituberculatus</name>
    <dbReference type="NCBI Taxonomy" id="210409"/>
    <lineage>
        <taxon>Eukaryota</taxon>
        <taxon>Metazoa</taxon>
        <taxon>Ecdysozoa</taxon>
        <taxon>Arthropoda</taxon>
        <taxon>Crustacea</taxon>
        <taxon>Multicrustacea</taxon>
        <taxon>Malacostraca</taxon>
        <taxon>Eumalacostraca</taxon>
        <taxon>Eucarida</taxon>
        <taxon>Decapoda</taxon>
        <taxon>Pleocyemata</taxon>
        <taxon>Brachyura</taxon>
        <taxon>Eubrachyura</taxon>
        <taxon>Portunoidea</taxon>
        <taxon>Portunidae</taxon>
        <taxon>Portuninae</taxon>
        <taxon>Portunus</taxon>
    </lineage>
</organism>
<gene>
    <name evidence="1" type="ORF">E2C01_049861</name>
</gene>
<sequence>MDGWNDAVCVLVLPTKTLPHTHALTHALPPSASHGPSFRLLQLSLTDAMKAKARLSITGGKDLDNGRVSAQVYSLTTILPPLHPADPPPPVEPHTSA</sequence>
<dbReference type="AlphaFoldDB" id="A0A5B7GE86"/>
<dbReference type="EMBL" id="VSRR010013544">
    <property type="protein sequence ID" value="MPC55916.1"/>
    <property type="molecule type" value="Genomic_DNA"/>
</dbReference>
<dbReference type="Proteomes" id="UP000324222">
    <property type="component" value="Unassembled WGS sequence"/>
</dbReference>